<evidence type="ECO:0000256" key="1">
    <source>
        <dbReference type="SAM" id="Phobius"/>
    </source>
</evidence>
<protein>
    <submittedName>
        <fullName evidence="2">Uncharacterized protein</fullName>
    </submittedName>
</protein>
<evidence type="ECO:0000313" key="3">
    <source>
        <dbReference type="Proteomes" id="UP001195483"/>
    </source>
</evidence>
<proteinExistence type="predicted"/>
<reference evidence="2" key="2">
    <citation type="journal article" date="2021" name="Genome Biol. Evol.">
        <title>Developing a high-quality reference genome for a parasitic bivalve with doubly uniparental inheritance (Bivalvia: Unionida).</title>
        <authorList>
            <person name="Smith C.H."/>
        </authorList>
    </citation>
    <scope>NUCLEOTIDE SEQUENCE</scope>
    <source>
        <strain evidence="2">CHS0354</strain>
        <tissue evidence="2">Mantle</tissue>
    </source>
</reference>
<comment type="caution">
    <text evidence="2">The sequence shown here is derived from an EMBL/GenBank/DDBJ whole genome shotgun (WGS) entry which is preliminary data.</text>
</comment>
<organism evidence="2 3">
    <name type="scientific">Potamilus streckersoni</name>
    <dbReference type="NCBI Taxonomy" id="2493646"/>
    <lineage>
        <taxon>Eukaryota</taxon>
        <taxon>Metazoa</taxon>
        <taxon>Spiralia</taxon>
        <taxon>Lophotrochozoa</taxon>
        <taxon>Mollusca</taxon>
        <taxon>Bivalvia</taxon>
        <taxon>Autobranchia</taxon>
        <taxon>Heteroconchia</taxon>
        <taxon>Palaeoheterodonta</taxon>
        <taxon>Unionida</taxon>
        <taxon>Unionoidea</taxon>
        <taxon>Unionidae</taxon>
        <taxon>Ambleminae</taxon>
        <taxon>Lampsilini</taxon>
        <taxon>Potamilus</taxon>
    </lineage>
</organism>
<dbReference type="AlphaFoldDB" id="A0AAE0WBW3"/>
<accession>A0AAE0WBW3</accession>
<sequence>MNETSSQNKARAVRLDVLVRTQRCRMVLSNPQHPLQTIKGNAIVANLRYAIFPHTLLAVYNSYNSVHGTLSSLFGVLMIVSPTMLYYRADKACLFPPYHDVRGLTKTFLLGD</sequence>
<gene>
    <name evidence="2" type="ORF">CHS0354_038307</name>
</gene>
<reference evidence="2" key="3">
    <citation type="submission" date="2023-05" db="EMBL/GenBank/DDBJ databases">
        <authorList>
            <person name="Smith C.H."/>
        </authorList>
    </citation>
    <scope>NUCLEOTIDE SEQUENCE</scope>
    <source>
        <strain evidence="2">CHS0354</strain>
        <tissue evidence="2">Mantle</tissue>
    </source>
</reference>
<keyword evidence="3" id="KW-1185">Reference proteome</keyword>
<reference evidence="2" key="1">
    <citation type="journal article" date="2021" name="Genome Biol. Evol.">
        <title>A High-Quality Reference Genome for a Parasitic Bivalve with Doubly Uniparental Inheritance (Bivalvia: Unionida).</title>
        <authorList>
            <person name="Smith C.H."/>
        </authorList>
    </citation>
    <scope>NUCLEOTIDE SEQUENCE</scope>
    <source>
        <strain evidence="2">CHS0354</strain>
    </source>
</reference>
<feature type="transmembrane region" description="Helical" evidence="1">
    <location>
        <begin position="66"/>
        <end position="87"/>
    </location>
</feature>
<keyword evidence="1" id="KW-1133">Transmembrane helix</keyword>
<dbReference type="EMBL" id="JAEAOA010002232">
    <property type="protein sequence ID" value="KAK3607877.1"/>
    <property type="molecule type" value="Genomic_DNA"/>
</dbReference>
<evidence type="ECO:0000313" key="2">
    <source>
        <dbReference type="EMBL" id="KAK3607877.1"/>
    </source>
</evidence>
<name>A0AAE0WBW3_9BIVA</name>
<keyword evidence="1" id="KW-0812">Transmembrane</keyword>
<keyword evidence="1" id="KW-0472">Membrane</keyword>
<dbReference type="Proteomes" id="UP001195483">
    <property type="component" value="Unassembled WGS sequence"/>
</dbReference>